<reference evidence="1 2" key="1">
    <citation type="submission" date="2010-06" db="EMBL/GenBank/DDBJ databases">
        <title>Complete sequence of chromosome of Nitrosococcus watsoni C-113.</title>
        <authorList>
            <consortium name="US DOE Joint Genome Institute"/>
            <person name="Lucas S."/>
            <person name="Copeland A."/>
            <person name="Lapidus A."/>
            <person name="Cheng J.-F."/>
            <person name="Bruce D."/>
            <person name="Goodwin L."/>
            <person name="Pitluck S."/>
            <person name="Malfatti S.A."/>
            <person name="Chain P.S.G."/>
            <person name="Land M."/>
            <person name="Hauser L."/>
            <person name="Kyrpides N."/>
            <person name="Ivanova N."/>
            <person name="Cambell M.A."/>
            <person name="Heidelberg J.F."/>
            <person name="Klotz M.G."/>
            <person name="Woyke T."/>
        </authorList>
    </citation>
    <scope>NUCLEOTIDE SEQUENCE [LARGE SCALE GENOMIC DNA]</scope>
    <source>
        <strain evidence="1 2">C-113</strain>
    </source>
</reference>
<evidence type="ECO:0000313" key="1">
    <source>
        <dbReference type="EMBL" id="ADJ27775.1"/>
    </source>
</evidence>
<dbReference type="EMBL" id="CP002086">
    <property type="protein sequence ID" value="ADJ27775.1"/>
    <property type="molecule type" value="Genomic_DNA"/>
</dbReference>
<dbReference type="STRING" id="105559.Nwat_0823"/>
<proteinExistence type="predicted"/>
<gene>
    <name evidence="1" type="ordered locus">Nwat_0823</name>
</gene>
<dbReference type="KEGG" id="nwa:Nwat_0823"/>
<organism evidence="1 2">
    <name type="scientific">Nitrosococcus watsoni (strain C-113)</name>
    <dbReference type="NCBI Taxonomy" id="105559"/>
    <lineage>
        <taxon>Bacteria</taxon>
        <taxon>Pseudomonadati</taxon>
        <taxon>Pseudomonadota</taxon>
        <taxon>Gammaproteobacteria</taxon>
        <taxon>Chromatiales</taxon>
        <taxon>Chromatiaceae</taxon>
        <taxon>Nitrosococcus</taxon>
    </lineage>
</organism>
<sequence>MLEQKMLKSLKFTKEMDLYLTKSPLFIVALTLAYTVQSTEQTHHLIFLSSRANKFKLAGTINYNGLTFSPNRTLLL</sequence>
<accession>D8K478</accession>
<protein>
    <submittedName>
        <fullName evidence="1">Uncharacterized protein</fullName>
    </submittedName>
</protein>
<dbReference type="AlphaFoldDB" id="D8K478"/>
<dbReference type="HOGENOM" id="CLU_2650794_0_0_6"/>
<evidence type="ECO:0000313" key="2">
    <source>
        <dbReference type="Proteomes" id="UP000000393"/>
    </source>
</evidence>
<dbReference type="Proteomes" id="UP000000393">
    <property type="component" value="Chromosome"/>
</dbReference>
<name>D8K478_NITWC</name>
<keyword evidence="2" id="KW-1185">Reference proteome</keyword>